<gene>
    <name evidence="2" type="ORF">CMEL01_03074</name>
</gene>
<accession>A0AAI9XTP2</accession>
<evidence type="ECO:0000313" key="2">
    <source>
        <dbReference type="EMBL" id="KAK1460075.1"/>
    </source>
</evidence>
<dbReference type="Proteomes" id="UP001239795">
    <property type="component" value="Unassembled WGS sequence"/>
</dbReference>
<protein>
    <submittedName>
        <fullName evidence="2">Uncharacterized protein</fullName>
    </submittedName>
</protein>
<keyword evidence="1" id="KW-0732">Signal</keyword>
<name>A0AAI9XTP2_9PEZI</name>
<dbReference type="AlphaFoldDB" id="A0AAI9XTP2"/>
<evidence type="ECO:0000256" key="1">
    <source>
        <dbReference type="SAM" id="SignalP"/>
    </source>
</evidence>
<evidence type="ECO:0000313" key="3">
    <source>
        <dbReference type="Proteomes" id="UP001239795"/>
    </source>
</evidence>
<organism evidence="2 3">
    <name type="scientific">Colletotrichum melonis</name>
    <dbReference type="NCBI Taxonomy" id="1209925"/>
    <lineage>
        <taxon>Eukaryota</taxon>
        <taxon>Fungi</taxon>
        <taxon>Dikarya</taxon>
        <taxon>Ascomycota</taxon>
        <taxon>Pezizomycotina</taxon>
        <taxon>Sordariomycetes</taxon>
        <taxon>Hypocreomycetidae</taxon>
        <taxon>Glomerellales</taxon>
        <taxon>Glomerellaceae</taxon>
        <taxon>Colletotrichum</taxon>
        <taxon>Colletotrichum acutatum species complex</taxon>
    </lineage>
</organism>
<feature type="chain" id="PRO_5042578228" evidence="1">
    <location>
        <begin position="23"/>
        <end position="49"/>
    </location>
</feature>
<comment type="caution">
    <text evidence="2">The sequence shown here is derived from an EMBL/GenBank/DDBJ whole genome shotgun (WGS) entry which is preliminary data.</text>
</comment>
<feature type="signal peptide" evidence="1">
    <location>
        <begin position="1"/>
        <end position="22"/>
    </location>
</feature>
<sequence>MLMVMSFWWWLSPFQCFRLCCCGCCYSLYKLDQSRRIPIHLQAITFEEP</sequence>
<keyword evidence="3" id="KW-1185">Reference proteome</keyword>
<dbReference type="EMBL" id="MLGG01000013">
    <property type="protein sequence ID" value="KAK1460075.1"/>
    <property type="molecule type" value="Genomic_DNA"/>
</dbReference>
<proteinExistence type="predicted"/>
<reference evidence="2 3" key="1">
    <citation type="submission" date="2016-10" db="EMBL/GenBank/DDBJ databases">
        <title>The genome sequence of Colletotrichum fioriniae PJ7.</title>
        <authorList>
            <person name="Baroncelli R."/>
        </authorList>
    </citation>
    <scope>NUCLEOTIDE SEQUENCE [LARGE SCALE GENOMIC DNA]</scope>
    <source>
        <strain evidence="2">Col 31</strain>
    </source>
</reference>